<feature type="binding site" evidence="7">
    <location>
        <position position="19"/>
    </location>
    <ligand>
        <name>Zn(2+)</name>
        <dbReference type="ChEBI" id="CHEBI:29105"/>
    </ligand>
</feature>
<evidence type="ECO:0000256" key="8">
    <source>
        <dbReference type="SAM" id="MobiDB-lite"/>
    </source>
</evidence>
<dbReference type="InterPro" id="IPR034704">
    <property type="entry name" value="Ribosomal_bL28/bL31-like_sf"/>
</dbReference>
<dbReference type="GO" id="GO:0006412">
    <property type="term" value="P:translation"/>
    <property type="evidence" value="ECO:0007669"/>
    <property type="project" value="UniProtKB-UniRule"/>
</dbReference>
<dbReference type="AlphaFoldDB" id="A0A2H0CUL4"/>
<dbReference type="HAMAP" id="MF_00501">
    <property type="entry name" value="Ribosomal_bL31_1"/>
    <property type="match status" value="1"/>
</dbReference>
<keyword evidence="3 7" id="KW-0694">RNA-binding</keyword>
<dbReference type="InterPro" id="IPR027491">
    <property type="entry name" value="Ribosomal_bL31_A"/>
</dbReference>
<dbReference type="GO" id="GO:0003735">
    <property type="term" value="F:structural constituent of ribosome"/>
    <property type="evidence" value="ECO:0007669"/>
    <property type="project" value="InterPro"/>
</dbReference>
<evidence type="ECO:0000256" key="4">
    <source>
        <dbReference type="ARBA" id="ARBA00022980"/>
    </source>
</evidence>
<keyword evidence="4 7" id="KW-0689">Ribosomal protein</keyword>
<name>A0A2H0CUL4_9BACT</name>
<dbReference type="GO" id="GO:1990904">
    <property type="term" value="C:ribonucleoprotein complex"/>
    <property type="evidence" value="ECO:0007669"/>
    <property type="project" value="UniProtKB-KW"/>
</dbReference>
<comment type="caution">
    <text evidence="9">The sequence shown here is derived from an EMBL/GenBank/DDBJ whole genome shotgun (WGS) entry which is preliminary data.</text>
</comment>
<protein>
    <recommendedName>
        <fullName evidence="6 7">Large ribosomal subunit protein bL31</fullName>
    </recommendedName>
</protein>
<feature type="binding site" evidence="7">
    <location>
        <position position="40"/>
    </location>
    <ligand>
        <name>Zn(2+)</name>
        <dbReference type="ChEBI" id="CHEBI:29105"/>
    </ligand>
</feature>
<feature type="binding site" evidence="7">
    <location>
        <position position="37"/>
    </location>
    <ligand>
        <name>Zn(2+)</name>
        <dbReference type="ChEBI" id="CHEBI:29105"/>
    </ligand>
</feature>
<comment type="similarity">
    <text evidence="1 7">Belongs to the bacterial ribosomal protein bL31 family. Type A subfamily.</text>
</comment>
<reference evidence="9 10" key="1">
    <citation type="submission" date="2017-09" db="EMBL/GenBank/DDBJ databases">
        <title>Depth-based differentiation of microbial function through sediment-hosted aquifers and enrichment of novel symbionts in the deep terrestrial subsurface.</title>
        <authorList>
            <person name="Probst A.J."/>
            <person name="Ladd B."/>
            <person name="Jarett J.K."/>
            <person name="Geller-Mcgrath D.E."/>
            <person name="Sieber C.M."/>
            <person name="Emerson J.B."/>
            <person name="Anantharaman K."/>
            <person name="Thomas B.C."/>
            <person name="Malmstrom R."/>
            <person name="Stieglmeier M."/>
            <person name="Klingl A."/>
            <person name="Woyke T."/>
            <person name="Ryan C.M."/>
            <person name="Banfield J.F."/>
        </authorList>
    </citation>
    <scope>NUCLEOTIDE SEQUENCE [LARGE SCALE GENOMIC DNA]</scope>
    <source>
        <strain evidence="9">CG22_combo_CG10-13_8_21_14_all_47_15</strain>
    </source>
</reference>
<dbReference type="Proteomes" id="UP000230638">
    <property type="component" value="Unassembled WGS sequence"/>
</dbReference>
<dbReference type="InterPro" id="IPR002150">
    <property type="entry name" value="Ribosomal_bL31"/>
</dbReference>
<evidence type="ECO:0000256" key="1">
    <source>
        <dbReference type="ARBA" id="ARBA00009296"/>
    </source>
</evidence>
<sequence length="81" mass="9075">MKADIHPKYFPHAKVTCACGNTFEIGSTKETIKVEICAACHPFFTGQEKVVDTAGRVEKFRARREKAKAPAHAQKKTEKKK</sequence>
<evidence type="ECO:0000256" key="7">
    <source>
        <dbReference type="HAMAP-Rule" id="MF_00501"/>
    </source>
</evidence>
<keyword evidence="7" id="KW-0479">Metal-binding</keyword>
<evidence type="ECO:0000256" key="3">
    <source>
        <dbReference type="ARBA" id="ARBA00022884"/>
    </source>
</evidence>
<dbReference type="PRINTS" id="PR01249">
    <property type="entry name" value="RIBOSOMALL31"/>
</dbReference>
<organism evidence="9 10">
    <name type="scientific">Candidatus Lloydbacteria bacterium CG22_combo_CG10-13_8_21_14_all_47_15</name>
    <dbReference type="NCBI Taxonomy" id="1974635"/>
    <lineage>
        <taxon>Bacteria</taxon>
        <taxon>Candidatus Lloydiibacteriota</taxon>
    </lineage>
</organism>
<accession>A0A2H0CUL4</accession>
<dbReference type="GO" id="GO:0005840">
    <property type="term" value="C:ribosome"/>
    <property type="evidence" value="ECO:0007669"/>
    <property type="project" value="UniProtKB-KW"/>
</dbReference>
<comment type="subunit">
    <text evidence="7">Part of the 50S ribosomal subunit.</text>
</comment>
<gene>
    <name evidence="7" type="primary">rpmE</name>
    <name evidence="9" type="ORF">COW88_03170</name>
</gene>
<keyword evidence="7" id="KW-0862">Zinc</keyword>
<evidence type="ECO:0000313" key="10">
    <source>
        <dbReference type="Proteomes" id="UP000230638"/>
    </source>
</evidence>
<comment type="function">
    <text evidence="7">Binds the 23S rRNA.</text>
</comment>
<evidence type="ECO:0000256" key="6">
    <source>
        <dbReference type="ARBA" id="ARBA00035687"/>
    </source>
</evidence>
<dbReference type="EMBL" id="PCTL01000031">
    <property type="protein sequence ID" value="PIP73080.1"/>
    <property type="molecule type" value="Genomic_DNA"/>
</dbReference>
<dbReference type="NCBIfam" id="NF000612">
    <property type="entry name" value="PRK00019.1"/>
    <property type="match status" value="1"/>
</dbReference>
<dbReference type="PROSITE" id="PS01143">
    <property type="entry name" value="RIBOSOMAL_L31"/>
    <property type="match status" value="1"/>
</dbReference>
<feature type="region of interest" description="Disordered" evidence="8">
    <location>
        <begin position="62"/>
        <end position="81"/>
    </location>
</feature>
<evidence type="ECO:0000256" key="5">
    <source>
        <dbReference type="ARBA" id="ARBA00023274"/>
    </source>
</evidence>
<dbReference type="NCBIfam" id="TIGR00105">
    <property type="entry name" value="L31"/>
    <property type="match status" value="1"/>
</dbReference>
<dbReference type="Pfam" id="PF01197">
    <property type="entry name" value="Ribosomal_L31"/>
    <property type="match status" value="1"/>
</dbReference>
<dbReference type="GO" id="GO:0019843">
    <property type="term" value="F:rRNA binding"/>
    <property type="evidence" value="ECO:0007669"/>
    <property type="project" value="UniProtKB-KW"/>
</dbReference>
<keyword evidence="5 7" id="KW-0687">Ribonucleoprotein</keyword>
<feature type="binding site" evidence="7">
    <location>
        <position position="17"/>
    </location>
    <ligand>
        <name>Zn(2+)</name>
        <dbReference type="ChEBI" id="CHEBI:29105"/>
    </ligand>
</feature>
<comment type="cofactor">
    <cofactor evidence="7">
        <name>Zn(2+)</name>
        <dbReference type="ChEBI" id="CHEBI:29105"/>
    </cofactor>
    <text evidence="7">Binds 1 zinc ion per subunit.</text>
</comment>
<keyword evidence="2 7" id="KW-0699">rRNA-binding</keyword>
<dbReference type="GO" id="GO:0046872">
    <property type="term" value="F:metal ion binding"/>
    <property type="evidence" value="ECO:0007669"/>
    <property type="project" value="UniProtKB-KW"/>
</dbReference>
<dbReference type="InterPro" id="IPR042105">
    <property type="entry name" value="Ribosomal_bL31_sf"/>
</dbReference>
<dbReference type="Gene3D" id="4.10.830.30">
    <property type="entry name" value="Ribosomal protein L31"/>
    <property type="match status" value="1"/>
</dbReference>
<proteinExistence type="inferred from homology"/>
<dbReference type="SUPFAM" id="SSF143800">
    <property type="entry name" value="L28p-like"/>
    <property type="match status" value="1"/>
</dbReference>
<dbReference type="PANTHER" id="PTHR33280">
    <property type="entry name" value="50S RIBOSOMAL PROTEIN L31, CHLOROPLASTIC"/>
    <property type="match status" value="1"/>
</dbReference>
<evidence type="ECO:0000256" key="2">
    <source>
        <dbReference type="ARBA" id="ARBA00022730"/>
    </source>
</evidence>
<evidence type="ECO:0000313" key="9">
    <source>
        <dbReference type="EMBL" id="PIP73080.1"/>
    </source>
</evidence>
<dbReference type="PANTHER" id="PTHR33280:SF1">
    <property type="entry name" value="LARGE RIBOSOMAL SUBUNIT PROTEIN BL31C"/>
    <property type="match status" value="1"/>
</dbReference>